<feature type="non-terminal residue" evidence="1">
    <location>
        <position position="1"/>
    </location>
</feature>
<gene>
    <name evidence="1" type="ORF">HAX54_008371</name>
</gene>
<dbReference type="EMBL" id="JACEIK010014387">
    <property type="protein sequence ID" value="MCE3216835.1"/>
    <property type="molecule type" value="Genomic_DNA"/>
</dbReference>
<comment type="caution">
    <text evidence="1">The sequence shown here is derived from an EMBL/GenBank/DDBJ whole genome shotgun (WGS) entry which is preliminary data.</text>
</comment>
<evidence type="ECO:0000313" key="1">
    <source>
        <dbReference type="EMBL" id="MCE3216835.1"/>
    </source>
</evidence>
<organism evidence="1 2">
    <name type="scientific">Datura stramonium</name>
    <name type="common">Jimsonweed</name>
    <name type="synonym">Common thornapple</name>
    <dbReference type="NCBI Taxonomy" id="4076"/>
    <lineage>
        <taxon>Eukaryota</taxon>
        <taxon>Viridiplantae</taxon>
        <taxon>Streptophyta</taxon>
        <taxon>Embryophyta</taxon>
        <taxon>Tracheophyta</taxon>
        <taxon>Spermatophyta</taxon>
        <taxon>Magnoliopsida</taxon>
        <taxon>eudicotyledons</taxon>
        <taxon>Gunneridae</taxon>
        <taxon>Pentapetalae</taxon>
        <taxon>asterids</taxon>
        <taxon>lamiids</taxon>
        <taxon>Solanales</taxon>
        <taxon>Solanaceae</taxon>
        <taxon>Solanoideae</taxon>
        <taxon>Datureae</taxon>
        <taxon>Datura</taxon>
    </lineage>
</organism>
<name>A0ABS8WV68_DATST</name>
<feature type="non-terminal residue" evidence="1">
    <location>
        <position position="56"/>
    </location>
</feature>
<protein>
    <submittedName>
        <fullName evidence="1">Uncharacterized protein</fullName>
    </submittedName>
</protein>
<evidence type="ECO:0000313" key="2">
    <source>
        <dbReference type="Proteomes" id="UP000823775"/>
    </source>
</evidence>
<sequence>LAGWACDARCAAHSAITLAHRASSCFILPACRAGHGTAIPDANFYILIRSILFFHS</sequence>
<proteinExistence type="predicted"/>
<accession>A0ABS8WV68</accession>
<dbReference type="Proteomes" id="UP000823775">
    <property type="component" value="Unassembled WGS sequence"/>
</dbReference>
<reference evidence="1 2" key="1">
    <citation type="journal article" date="2021" name="BMC Genomics">
        <title>Datura genome reveals duplications of psychoactive alkaloid biosynthetic genes and high mutation rate following tissue culture.</title>
        <authorList>
            <person name="Rajewski A."/>
            <person name="Carter-House D."/>
            <person name="Stajich J."/>
            <person name="Litt A."/>
        </authorList>
    </citation>
    <scope>NUCLEOTIDE SEQUENCE [LARGE SCALE GENOMIC DNA]</scope>
    <source>
        <strain evidence="1">AR-01</strain>
    </source>
</reference>
<keyword evidence="2" id="KW-1185">Reference proteome</keyword>